<name>A0AAV5V440_9BILA</name>
<dbReference type="Proteomes" id="UP001432322">
    <property type="component" value="Unassembled WGS sequence"/>
</dbReference>
<evidence type="ECO:0000313" key="1">
    <source>
        <dbReference type="EMBL" id="GMT13878.1"/>
    </source>
</evidence>
<proteinExistence type="predicted"/>
<feature type="non-terminal residue" evidence="1">
    <location>
        <position position="83"/>
    </location>
</feature>
<dbReference type="EMBL" id="BTSY01000002">
    <property type="protein sequence ID" value="GMT13878.1"/>
    <property type="molecule type" value="Genomic_DNA"/>
</dbReference>
<gene>
    <name evidence="1" type="ORF">PFISCL1PPCAC_5175</name>
</gene>
<feature type="non-terminal residue" evidence="1">
    <location>
        <position position="1"/>
    </location>
</feature>
<reference evidence="1" key="1">
    <citation type="submission" date="2023-10" db="EMBL/GenBank/DDBJ databases">
        <title>Genome assembly of Pristionchus species.</title>
        <authorList>
            <person name="Yoshida K."/>
            <person name="Sommer R.J."/>
        </authorList>
    </citation>
    <scope>NUCLEOTIDE SEQUENCE</scope>
    <source>
        <strain evidence="1">RS5133</strain>
    </source>
</reference>
<comment type="caution">
    <text evidence="1">The sequence shown here is derived from an EMBL/GenBank/DDBJ whole genome shotgun (WGS) entry which is preliminary data.</text>
</comment>
<dbReference type="Gene3D" id="2.40.50.120">
    <property type="match status" value="1"/>
</dbReference>
<protein>
    <submittedName>
        <fullName evidence="1">Uncharacterized protein</fullName>
    </submittedName>
</protein>
<evidence type="ECO:0000313" key="2">
    <source>
        <dbReference type="Proteomes" id="UP001432322"/>
    </source>
</evidence>
<accession>A0AAV5V440</accession>
<dbReference type="InterPro" id="IPR008993">
    <property type="entry name" value="TIMP-like_OB-fold"/>
</dbReference>
<dbReference type="AlphaFoldDB" id="A0AAV5V440"/>
<sequence>TLHSWPVVLTGVVLSRKLDRSDAELEIVRLHVKRVFSGRDYVDGGNEIDVHGFTKHIPCSSLARGSVRIFPLTVTGDHLYLAA</sequence>
<keyword evidence="2" id="KW-1185">Reference proteome</keyword>
<organism evidence="1 2">
    <name type="scientific">Pristionchus fissidentatus</name>
    <dbReference type="NCBI Taxonomy" id="1538716"/>
    <lineage>
        <taxon>Eukaryota</taxon>
        <taxon>Metazoa</taxon>
        <taxon>Ecdysozoa</taxon>
        <taxon>Nematoda</taxon>
        <taxon>Chromadorea</taxon>
        <taxon>Rhabditida</taxon>
        <taxon>Rhabditina</taxon>
        <taxon>Diplogasteromorpha</taxon>
        <taxon>Diplogasteroidea</taxon>
        <taxon>Neodiplogasteridae</taxon>
        <taxon>Pristionchus</taxon>
    </lineage>
</organism>